<gene>
    <name evidence="1" type="ORF">ABT39_MTgene6274</name>
</gene>
<keyword evidence="1" id="KW-0496">Mitochondrion</keyword>
<name>A0A101LWT8_PICGL</name>
<comment type="caution">
    <text evidence="1">The sequence shown here is derived from an EMBL/GenBank/DDBJ whole genome shotgun (WGS) entry which is preliminary data.</text>
</comment>
<organism evidence="1">
    <name type="scientific">Picea glauca</name>
    <name type="common">White spruce</name>
    <name type="synonym">Pinus glauca</name>
    <dbReference type="NCBI Taxonomy" id="3330"/>
    <lineage>
        <taxon>Eukaryota</taxon>
        <taxon>Viridiplantae</taxon>
        <taxon>Streptophyta</taxon>
        <taxon>Embryophyta</taxon>
        <taxon>Tracheophyta</taxon>
        <taxon>Spermatophyta</taxon>
        <taxon>Pinopsida</taxon>
        <taxon>Pinidae</taxon>
        <taxon>Conifers I</taxon>
        <taxon>Pinales</taxon>
        <taxon>Pinaceae</taxon>
        <taxon>Picea</taxon>
    </lineage>
</organism>
<accession>A0A101LWT8</accession>
<geneLocation type="mitochondrion" evidence="1"/>
<proteinExistence type="predicted"/>
<sequence length="113" mass="12699">MRRYPSEISALRAISACLTPTRRSNLYCAASRSPVTSLPCIPTSVRLLPLPLLLVMFPPICHLCYRSMPLAVNKLNPPKQEQVPERLLQPALLLALERAITIYLERMPPPLIL</sequence>
<reference evidence="1" key="1">
    <citation type="journal article" date="2015" name="Genome Biol. Evol.">
        <title>Organellar Genomes of White Spruce (Picea glauca): Assembly and Annotation.</title>
        <authorList>
            <person name="Jackman S.D."/>
            <person name="Warren R.L."/>
            <person name="Gibb E.A."/>
            <person name="Vandervalk B.P."/>
            <person name="Mohamadi H."/>
            <person name="Chu J."/>
            <person name="Raymond A."/>
            <person name="Pleasance S."/>
            <person name="Coope R."/>
            <person name="Wildung M.R."/>
            <person name="Ritland C.E."/>
            <person name="Bousquet J."/>
            <person name="Jones S.J."/>
            <person name="Bohlmann J."/>
            <person name="Birol I."/>
        </authorList>
    </citation>
    <scope>NUCLEOTIDE SEQUENCE [LARGE SCALE GENOMIC DNA]</scope>
    <source>
        <tissue evidence="1">Flushing bud</tissue>
    </source>
</reference>
<dbReference type="EMBL" id="LKAM01000009">
    <property type="protein sequence ID" value="KUM46819.1"/>
    <property type="molecule type" value="Genomic_DNA"/>
</dbReference>
<evidence type="ECO:0000313" key="1">
    <source>
        <dbReference type="EMBL" id="KUM46819.1"/>
    </source>
</evidence>
<protein>
    <submittedName>
        <fullName evidence="1">Uncharacterized protein</fullName>
    </submittedName>
</protein>
<dbReference type="AlphaFoldDB" id="A0A101LWT8"/>